<comment type="similarity">
    <text evidence="2 8">Belongs to the OSBP family.</text>
</comment>
<dbReference type="AlphaFoldDB" id="A0A8R1TZW9"/>
<organism evidence="12 13">
    <name type="scientific">Onchocerca volvulus</name>
    <dbReference type="NCBI Taxonomy" id="6282"/>
    <lineage>
        <taxon>Eukaryota</taxon>
        <taxon>Metazoa</taxon>
        <taxon>Ecdysozoa</taxon>
        <taxon>Nematoda</taxon>
        <taxon>Chromadorea</taxon>
        <taxon>Rhabditida</taxon>
        <taxon>Spirurina</taxon>
        <taxon>Spiruromorpha</taxon>
        <taxon>Filarioidea</taxon>
        <taxon>Onchocercidae</taxon>
        <taxon>Onchocerca</taxon>
    </lineage>
</organism>
<evidence type="ECO:0000313" key="12">
    <source>
        <dbReference type="EnsemblMetazoa" id="OVOC9000.1"/>
    </source>
</evidence>
<feature type="coiled-coil region" evidence="10">
    <location>
        <begin position="216"/>
        <end position="243"/>
    </location>
</feature>
<dbReference type="GO" id="GO:0005829">
    <property type="term" value="C:cytosol"/>
    <property type="evidence" value="ECO:0007669"/>
    <property type="project" value="TreeGrafter"/>
</dbReference>
<keyword evidence="4" id="KW-0963">Cytoplasm</keyword>
<dbReference type="FunFam" id="2.40.160.120:FF:000031">
    <property type="entry name" value="Oxysterol-binding protein 2"/>
    <property type="match status" value="1"/>
</dbReference>
<feature type="domain" description="PH" evidence="11">
    <location>
        <begin position="15"/>
        <end position="109"/>
    </location>
</feature>
<dbReference type="PROSITE" id="PS01013">
    <property type="entry name" value="OSBP"/>
    <property type="match status" value="1"/>
</dbReference>
<keyword evidence="7" id="KW-0446">Lipid-binding</keyword>
<name>A0A8R1TZW9_ONCVO</name>
<dbReference type="InterPro" id="IPR037239">
    <property type="entry name" value="OSBP_sf"/>
</dbReference>
<evidence type="ECO:0000256" key="1">
    <source>
        <dbReference type="ARBA" id="ARBA00004496"/>
    </source>
</evidence>
<keyword evidence="13" id="KW-1185">Reference proteome</keyword>
<sequence length="724" mass="83382">MSIGISHSSELSSEIEEKYGWLLKWTNYIKGYRQRWFVLDSCANLSYYRNSSEVGQSCRGSINLQEARVHADRATNSLIISAPSQSFHLKAQNELDYDKWFHALECARHRAVRNAESDEDDDIKMSVSGNSGAAAIETMNRAIAAKILDLRTCSSLISKHGSELLKAMNDLEKTERIKAVAERINLFKITTAAMMKACEEFVTLTAAESKKVGRYAANEHEQRLRLQDQLEELAQQHSKLERVAYRSTYKSSTASEPPFMDAEEEFHDAYDSVSDVHNDRKSSSSQTGSICEAADSKLFNAEIICPKIVNPEMKLARCFSTTEHSRQRRTKIPERPQTCISLWSIMRNCIGKELTKIPMPVNFNEPLSVLQRISEDLEYSYLLDDGAEKTDSLEQMCFVAAYAVSAYSTTGYRTTKPFNPLLGETFECDRFDDLGWRSFAEQVSHHPPITAHHADGLKWTMHQDFSMTSRFRGKYLSVTPTGYTYVKFLDSRNEYSYKKVTTTVHNIIVGKLWIDNHGEMLIENHKTGDKCVLKFHPYSYFSREPPRKIAGFVKDPVGKVCWLIQGVWDSYLDILKVTNEVNTDENARFETDTPNRIWTINPPVENSEKMYYFTKLAIELNEPEEGVAPTDSRLRLDQRLMEDGKWNEANEMKIKIEEKQRAVRRQREALAEKALQRGEPFEEYKPLWFKKDQHEKTGALIHIFTNEYWEKKKIGDWSKCPNIF</sequence>
<dbReference type="InterPro" id="IPR018494">
    <property type="entry name" value="Oxysterol-bd_CS"/>
</dbReference>
<dbReference type="SUPFAM" id="SSF50729">
    <property type="entry name" value="PH domain-like"/>
    <property type="match status" value="1"/>
</dbReference>
<proteinExistence type="inferred from homology"/>
<evidence type="ECO:0000256" key="4">
    <source>
        <dbReference type="ARBA" id="ARBA00022490"/>
    </source>
</evidence>
<dbReference type="GO" id="GO:0005886">
    <property type="term" value="C:plasma membrane"/>
    <property type="evidence" value="ECO:0007669"/>
    <property type="project" value="TreeGrafter"/>
</dbReference>
<dbReference type="SMART" id="SM00233">
    <property type="entry name" value="PH"/>
    <property type="match status" value="1"/>
</dbReference>
<keyword evidence="6 9" id="KW-0445">Lipid transport</keyword>
<evidence type="ECO:0000256" key="2">
    <source>
        <dbReference type="ARBA" id="ARBA00008842"/>
    </source>
</evidence>
<dbReference type="Pfam" id="PF15409">
    <property type="entry name" value="PH_8"/>
    <property type="match status" value="1"/>
</dbReference>
<protein>
    <recommendedName>
        <fullName evidence="9">Oxysterol-binding protein</fullName>
    </recommendedName>
</protein>
<dbReference type="GO" id="GO:0032934">
    <property type="term" value="F:sterol binding"/>
    <property type="evidence" value="ECO:0007669"/>
    <property type="project" value="TreeGrafter"/>
</dbReference>
<evidence type="ECO:0000256" key="3">
    <source>
        <dbReference type="ARBA" id="ARBA00022448"/>
    </source>
</evidence>
<evidence type="ECO:0000313" key="13">
    <source>
        <dbReference type="Proteomes" id="UP000024404"/>
    </source>
</evidence>
<comment type="subcellular location">
    <subcellularLocation>
        <location evidence="1">Cytoplasm</location>
    </subcellularLocation>
</comment>
<dbReference type="Gene3D" id="2.40.160.120">
    <property type="match status" value="1"/>
</dbReference>
<dbReference type="Proteomes" id="UP000024404">
    <property type="component" value="Unassembled WGS sequence"/>
</dbReference>
<reference evidence="13" key="1">
    <citation type="submission" date="2013-10" db="EMBL/GenBank/DDBJ databases">
        <title>Genome sequencing of Onchocerca volvulus.</title>
        <authorList>
            <person name="Cotton J."/>
            <person name="Tsai J."/>
            <person name="Stanley E."/>
            <person name="Tracey A."/>
            <person name="Holroyd N."/>
            <person name="Lustigman S."/>
            <person name="Berriman M."/>
        </authorList>
    </citation>
    <scope>NUCLEOTIDE SEQUENCE</scope>
</reference>
<reference evidence="12" key="2">
    <citation type="submission" date="2022-06" db="UniProtKB">
        <authorList>
            <consortium name="EnsemblMetazoa"/>
        </authorList>
    </citation>
    <scope>IDENTIFICATION</scope>
</reference>
<keyword evidence="5" id="KW-0597">Phosphoprotein</keyword>
<evidence type="ECO:0000256" key="8">
    <source>
        <dbReference type="RuleBase" id="RU003844"/>
    </source>
</evidence>
<dbReference type="InterPro" id="IPR000648">
    <property type="entry name" value="Oxysterol-bd"/>
</dbReference>
<accession>A0A8R1TZW9</accession>
<evidence type="ECO:0000256" key="5">
    <source>
        <dbReference type="ARBA" id="ARBA00022553"/>
    </source>
</evidence>
<dbReference type="Gene3D" id="2.30.29.30">
    <property type="entry name" value="Pleckstrin-homology domain (PH domain)/Phosphotyrosine-binding domain (PTB)"/>
    <property type="match status" value="1"/>
</dbReference>
<dbReference type="Pfam" id="PF01237">
    <property type="entry name" value="Oxysterol_BP"/>
    <property type="match status" value="1"/>
</dbReference>
<dbReference type="PROSITE" id="PS50003">
    <property type="entry name" value="PH_DOMAIN"/>
    <property type="match status" value="1"/>
</dbReference>
<dbReference type="InterPro" id="IPR041680">
    <property type="entry name" value="PH_8"/>
</dbReference>
<keyword evidence="10" id="KW-0175">Coiled coil</keyword>
<evidence type="ECO:0000259" key="11">
    <source>
        <dbReference type="PROSITE" id="PS50003"/>
    </source>
</evidence>
<dbReference type="InterPro" id="IPR011993">
    <property type="entry name" value="PH-like_dom_sf"/>
</dbReference>
<evidence type="ECO:0000256" key="10">
    <source>
        <dbReference type="SAM" id="Coils"/>
    </source>
</evidence>
<evidence type="ECO:0000256" key="9">
    <source>
        <dbReference type="RuleBase" id="RU003845"/>
    </source>
</evidence>
<dbReference type="SUPFAM" id="SSF144000">
    <property type="entry name" value="Oxysterol-binding protein-like"/>
    <property type="match status" value="1"/>
</dbReference>
<evidence type="ECO:0000256" key="6">
    <source>
        <dbReference type="ARBA" id="ARBA00023055"/>
    </source>
</evidence>
<dbReference type="InterPro" id="IPR001849">
    <property type="entry name" value="PH_domain"/>
</dbReference>
<dbReference type="GO" id="GO:0006869">
    <property type="term" value="P:lipid transport"/>
    <property type="evidence" value="ECO:0007669"/>
    <property type="project" value="UniProtKB-KW"/>
</dbReference>
<dbReference type="EnsemblMetazoa" id="OVOC9000.1">
    <property type="protein sequence ID" value="OVOC9000.1"/>
    <property type="gene ID" value="WBGene00245809"/>
</dbReference>
<feature type="coiled-coil region" evidence="10">
    <location>
        <begin position="649"/>
        <end position="676"/>
    </location>
</feature>
<keyword evidence="3 9" id="KW-0813">Transport</keyword>
<dbReference type="GO" id="GO:0097038">
    <property type="term" value="C:perinuclear endoplasmic reticulum"/>
    <property type="evidence" value="ECO:0007669"/>
    <property type="project" value="TreeGrafter"/>
</dbReference>
<dbReference type="PANTHER" id="PTHR10972">
    <property type="entry name" value="OXYSTEROL-BINDING PROTEIN-RELATED"/>
    <property type="match status" value="1"/>
</dbReference>
<dbReference type="EMBL" id="CMVM020000250">
    <property type="status" value="NOT_ANNOTATED_CDS"/>
    <property type="molecule type" value="Genomic_DNA"/>
</dbReference>
<evidence type="ECO:0000256" key="7">
    <source>
        <dbReference type="ARBA" id="ARBA00023121"/>
    </source>
</evidence>
<dbReference type="PANTHER" id="PTHR10972:SF205">
    <property type="entry name" value="OXYSTEROL-BINDING PROTEIN 1"/>
    <property type="match status" value="1"/>
</dbReference>